<feature type="domain" description="DUF4253" evidence="1">
    <location>
        <begin position="52"/>
        <end position="121"/>
    </location>
</feature>
<sequence>MDQRRARTRRVVERLDPAAVLRGRWEGMADPANDETWAVLAPFGPIWRRRPARRFGAEVVGVGFATMELSVAAPPRTTDDALRVAAEHTALCPDNVFQGVGSLTGYAASLVGADSWFLWWD</sequence>
<dbReference type="Proteomes" id="UP001596066">
    <property type="component" value="Unassembled WGS sequence"/>
</dbReference>
<accession>A0ABW0V4V1</accession>
<dbReference type="RefSeq" id="WP_346141352.1">
    <property type="nucleotide sequence ID" value="NZ_BAAAUA010000004.1"/>
</dbReference>
<keyword evidence="3" id="KW-1185">Reference proteome</keyword>
<proteinExistence type="predicted"/>
<comment type="caution">
    <text evidence="2">The sequence shown here is derived from an EMBL/GenBank/DDBJ whole genome shotgun (WGS) entry which is preliminary data.</text>
</comment>
<dbReference type="InterPro" id="IPR025349">
    <property type="entry name" value="DUF4253"/>
</dbReference>
<name>A0ABW0V4V1_9ACTN</name>
<gene>
    <name evidence="2" type="ORF">ACFPZF_03850</name>
</gene>
<evidence type="ECO:0000259" key="1">
    <source>
        <dbReference type="Pfam" id="PF14062"/>
    </source>
</evidence>
<evidence type="ECO:0000313" key="3">
    <source>
        <dbReference type="Proteomes" id="UP001596066"/>
    </source>
</evidence>
<dbReference type="EMBL" id="JBHSOC010000004">
    <property type="protein sequence ID" value="MFC5640488.1"/>
    <property type="molecule type" value="Genomic_DNA"/>
</dbReference>
<dbReference type="Pfam" id="PF14062">
    <property type="entry name" value="DUF4253"/>
    <property type="match status" value="1"/>
</dbReference>
<organism evidence="2 3">
    <name type="scientific">Kitasatospora cinereorecta</name>
    <dbReference type="NCBI Taxonomy" id="285560"/>
    <lineage>
        <taxon>Bacteria</taxon>
        <taxon>Bacillati</taxon>
        <taxon>Actinomycetota</taxon>
        <taxon>Actinomycetes</taxon>
        <taxon>Kitasatosporales</taxon>
        <taxon>Streptomycetaceae</taxon>
        <taxon>Kitasatospora</taxon>
    </lineage>
</organism>
<evidence type="ECO:0000313" key="2">
    <source>
        <dbReference type="EMBL" id="MFC5640488.1"/>
    </source>
</evidence>
<reference evidence="3" key="1">
    <citation type="journal article" date="2019" name="Int. J. Syst. Evol. Microbiol.">
        <title>The Global Catalogue of Microorganisms (GCM) 10K type strain sequencing project: providing services to taxonomists for standard genome sequencing and annotation.</title>
        <authorList>
            <consortium name="The Broad Institute Genomics Platform"/>
            <consortium name="The Broad Institute Genome Sequencing Center for Infectious Disease"/>
            <person name="Wu L."/>
            <person name="Ma J."/>
        </authorList>
    </citation>
    <scope>NUCLEOTIDE SEQUENCE [LARGE SCALE GENOMIC DNA]</scope>
    <source>
        <strain evidence="3">CGMCC 4.1622</strain>
    </source>
</reference>
<protein>
    <submittedName>
        <fullName evidence="2">DUF4253 domain-containing protein</fullName>
    </submittedName>
</protein>